<dbReference type="Proteomes" id="UP000305067">
    <property type="component" value="Unassembled WGS sequence"/>
</dbReference>
<dbReference type="EMBL" id="ML178855">
    <property type="protein sequence ID" value="TFK96778.1"/>
    <property type="molecule type" value="Genomic_DNA"/>
</dbReference>
<evidence type="ECO:0000256" key="1">
    <source>
        <dbReference type="ARBA" id="ARBA00000822"/>
    </source>
</evidence>
<organism evidence="11 12">
    <name type="scientific">Pterulicium gracile</name>
    <dbReference type="NCBI Taxonomy" id="1884261"/>
    <lineage>
        <taxon>Eukaryota</taxon>
        <taxon>Fungi</taxon>
        <taxon>Dikarya</taxon>
        <taxon>Basidiomycota</taxon>
        <taxon>Agaricomycotina</taxon>
        <taxon>Agaricomycetes</taxon>
        <taxon>Agaricomycetidae</taxon>
        <taxon>Agaricales</taxon>
        <taxon>Pleurotineae</taxon>
        <taxon>Pterulaceae</taxon>
        <taxon>Pterulicium</taxon>
    </lineage>
</organism>
<keyword evidence="2 7" id="KW-0378">Hydrolase</keyword>
<dbReference type="Pfam" id="PF00704">
    <property type="entry name" value="Glyco_hydro_18"/>
    <property type="match status" value="1"/>
</dbReference>
<sequence length="356" mass="38991">MVRLLLFALSVLSTGPFLVSAMFNATNSEMMSVYSANRIRVPDVPENYFLAKAGRSVGPEVREASWDAPEMMKRAQPAPHWAIYQNKWTLGGPPPVANVRGFNAYYLTFLLTIGHWDMAQEWVSIGAAERQRIKGLYNAAGIKLMVAAFGATEEPTSGGKDPVAIANQMAKWVKDYGVDGIDVDYEDFPAFAAGTGENWLIAFTRQLRAQLPASAGYIITHAPVAPWFTPSLYPGGGYLKVHREVGSLIDWYNLQFYNQGTSEYTTCAGLLDRSSNTWPQTALFQIAANGVPVDKLVIGKPAAIGDANNGFMTPALLAQCVQQAKNRGWNGGAMVWQYPNAQASWAQTVRSLSWPI</sequence>
<evidence type="ECO:0000256" key="6">
    <source>
        <dbReference type="ARBA" id="ARBA00023326"/>
    </source>
</evidence>
<keyword evidence="3" id="KW-0146">Chitin degradation</keyword>
<evidence type="ECO:0000256" key="2">
    <source>
        <dbReference type="ARBA" id="ARBA00022801"/>
    </source>
</evidence>
<dbReference type="InterPro" id="IPR001223">
    <property type="entry name" value="Glyco_hydro18_cat"/>
</dbReference>
<dbReference type="CDD" id="cd00598">
    <property type="entry name" value="GH18_chitinase-like"/>
    <property type="match status" value="1"/>
</dbReference>
<protein>
    <submittedName>
        <fullName evidence="11">Glycoside hydrolase superfamily</fullName>
    </submittedName>
</protein>
<evidence type="ECO:0000256" key="8">
    <source>
        <dbReference type="RuleBase" id="RU004453"/>
    </source>
</evidence>
<dbReference type="GO" id="GO:0008843">
    <property type="term" value="F:endochitinase activity"/>
    <property type="evidence" value="ECO:0007669"/>
    <property type="project" value="UniProtKB-EC"/>
</dbReference>
<evidence type="ECO:0000259" key="10">
    <source>
        <dbReference type="PROSITE" id="PS51910"/>
    </source>
</evidence>
<dbReference type="PROSITE" id="PS01095">
    <property type="entry name" value="GH18_1"/>
    <property type="match status" value="1"/>
</dbReference>
<reference evidence="11 12" key="1">
    <citation type="journal article" date="2019" name="Nat. Ecol. Evol.">
        <title>Megaphylogeny resolves global patterns of mushroom evolution.</title>
        <authorList>
            <person name="Varga T."/>
            <person name="Krizsan K."/>
            <person name="Foldi C."/>
            <person name="Dima B."/>
            <person name="Sanchez-Garcia M."/>
            <person name="Sanchez-Ramirez S."/>
            <person name="Szollosi G.J."/>
            <person name="Szarkandi J.G."/>
            <person name="Papp V."/>
            <person name="Albert L."/>
            <person name="Andreopoulos W."/>
            <person name="Angelini C."/>
            <person name="Antonin V."/>
            <person name="Barry K.W."/>
            <person name="Bougher N.L."/>
            <person name="Buchanan P."/>
            <person name="Buyck B."/>
            <person name="Bense V."/>
            <person name="Catcheside P."/>
            <person name="Chovatia M."/>
            <person name="Cooper J."/>
            <person name="Damon W."/>
            <person name="Desjardin D."/>
            <person name="Finy P."/>
            <person name="Geml J."/>
            <person name="Haridas S."/>
            <person name="Hughes K."/>
            <person name="Justo A."/>
            <person name="Karasinski D."/>
            <person name="Kautmanova I."/>
            <person name="Kiss B."/>
            <person name="Kocsube S."/>
            <person name="Kotiranta H."/>
            <person name="LaButti K.M."/>
            <person name="Lechner B.E."/>
            <person name="Liimatainen K."/>
            <person name="Lipzen A."/>
            <person name="Lukacs Z."/>
            <person name="Mihaltcheva S."/>
            <person name="Morgado L.N."/>
            <person name="Niskanen T."/>
            <person name="Noordeloos M.E."/>
            <person name="Ohm R.A."/>
            <person name="Ortiz-Santana B."/>
            <person name="Ovrebo C."/>
            <person name="Racz N."/>
            <person name="Riley R."/>
            <person name="Savchenko A."/>
            <person name="Shiryaev A."/>
            <person name="Soop K."/>
            <person name="Spirin V."/>
            <person name="Szebenyi C."/>
            <person name="Tomsovsky M."/>
            <person name="Tulloss R.E."/>
            <person name="Uehling J."/>
            <person name="Grigoriev I.V."/>
            <person name="Vagvolgyi C."/>
            <person name="Papp T."/>
            <person name="Martin F.M."/>
            <person name="Miettinen O."/>
            <person name="Hibbett D.S."/>
            <person name="Nagy L.G."/>
        </authorList>
    </citation>
    <scope>NUCLEOTIDE SEQUENCE [LARGE SCALE GENOMIC DNA]</scope>
    <source>
        <strain evidence="11 12">CBS 309.79</strain>
    </source>
</reference>
<name>A0A5C3Q9D0_9AGAR</name>
<keyword evidence="6" id="KW-0624">Polysaccharide degradation</keyword>
<keyword evidence="12" id="KW-1185">Reference proteome</keyword>
<gene>
    <name evidence="11" type="ORF">BDV98DRAFT_536219</name>
</gene>
<dbReference type="AlphaFoldDB" id="A0A5C3Q9D0"/>
<accession>A0A5C3Q9D0</accession>
<keyword evidence="5 7" id="KW-0326">Glycosidase</keyword>
<proteinExistence type="inferred from homology"/>
<comment type="catalytic activity">
    <reaction evidence="1">
        <text>Random endo-hydrolysis of N-acetyl-beta-D-glucosaminide (1-&gt;4)-beta-linkages in chitin and chitodextrins.</text>
        <dbReference type="EC" id="3.2.1.14"/>
    </reaction>
</comment>
<feature type="chain" id="PRO_5023033378" evidence="9">
    <location>
        <begin position="22"/>
        <end position="356"/>
    </location>
</feature>
<dbReference type="Gene3D" id="3.20.20.80">
    <property type="entry name" value="Glycosidases"/>
    <property type="match status" value="1"/>
</dbReference>
<dbReference type="GO" id="GO:0000272">
    <property type="term" value="P:polysaccharide catabolic process"/>
    <property type="evidence" value="ECO:0007669"/>
    <property type="project" value="UniProtKB-KW"/>
</dbReference>
<dbReference type="SUPFAM" id="SSF51445">
    <property type="entry name" value="(Trans)glycosidases"/>
    <property type="match status" value="1"/>
</dbReference>
<dbReference type="OrthoDB" id="3012298at2759"/>
<feature type="domain" description="GH18" evidence="10">
    <location>
        <begin position="79"/>
        <end position="356"/>
    </location>
</feature>
<keyword evidence="4" id="KW-0119">Carbohydrate metabolism</keyword>
<evidence type="ECO:0000313" key="11">
    <source>
        <dbReference type="EMBL" id="TFK96778.1"/>
    </source>
</evidence>
<feature type="signal peptide" evidence="9">
    <location>
        <begin position="1"/>
        <end position="21"/>
    </location>
</feature>
<evidence type="ECO:0000256" key="4">
    <source>
        <dbReference type="ARBA" id="ARBA00023277"/>
    </source>
</evidence>
<evidence type="ECO:0000313" key="12">
    <source>
        <dbReference type="Proteomes" id="UP000305067"/>
    </source>
</evidence>
<evidence type="ECO:0000256" key="5">
    <source>
        <dbReference type="ARBA" id="ARBA00023295"/>
    </source>
</evidence>
<dbReference type="GO" id="GO:0006032">
    <property type="term" value="P:chitin catabolic process"/>
    <property type="evidence" value="ECO:0007669"/>
    <property type="project" value="UniProtKB-KW"/>
</dbReference>
<dbReference type="InterPro" id="IPR017853">
    <property type="entry name" value="GH"/>
</dbReference>
<dbReference type="PROSITE" id="PS51910">
    <property type="entry name" value="GH18_2"/>
    <property type="match status" value="1"/>
</dbReference>
<evidence type="ECO:0000256" key="9">
    <source>
        <dbReference type="SAM" id="SignalP"/>
    </source>
</evidence>
<comment type="similarity">
    <text evidence="8">Belongs to the glycosyl hydrolase 18 family.</text>
</comment>
<evidence type="ECO:0000256" key="3">
    <source>
        <dbReference type="ARBA" id="ARBA00023024"/>
    </source>
</evidence>
<dbReference type="InterPro" id="IPR001579">
    <property type="entry name" value="Glyco_hydro_18_chit_AS"/>
</dbReference>
<evidence type="ECO:0000256" key="7">
    <source>
        <dbReference type="RuleBase" id="RU000489"/>
    </source>
</evidence>
<keyword evidence="9" id="KW-0732">Signal</keyword>